<evidence type="ECO:0000259" key="6">
    <source>
        <dbReference type="Pfam" id="PF01694"/>
    </source>
</evidence>
<dbReference type="AlphaFoldDB" id="B3PH76"/>
<feature type="transmembrane region" description="Helical" evidence="5">
    <location>
        <begin position="281"/>
        <end position="301"/>
    </location>
</feature>
<feature type="transmembrane region" description="Helical" evidence="5">
    <location>
        <begin position="257"/>
        <end position="275"/>
    </location>
</feature>
<keyword evidence="2 5" id="KW-0812">Transmembrane</keyword>
<dbReference type="SUPFAM" id="SSF144091">
    <property type="entry name" value="Rhomboid-like"/>
    <property type="match status" value="1"/>
</dbReference>
<feature type="transmembrane region" description="Helical" evidence="5">
    <location>
        <begin position="367"/>
        <end position="384"/>
    </location>
</feature>
<protein>
    <submittedName>
        <fullName evidence="7">Peptidase, rhomboid family</fullName>
    </submittedName>
</protein>
<dbReference type="PANTHER" id="PTHR43066:SF11">
    <property type="entry name" value="PEPTIDASE S54 RHOMBOID DOMAIN-CONTAINING PROTEIN"/>
    <property type="match status" value="1"/>
</dbReference>
<feature type="transmembrane region" description="Helical" evidence="5">
    <location>
        <begin position="57"/>
        <end position="73"/>
    </location>
</feature>
<evidence type="ECO:0000313" key="7">
    <source>
        <dbReference type="EMBL" id="ACE84521.1"/>
    </source>
</evidence>
<dbReference type="Proteomes" id="UP000001036">
    <property type="component" value="Chromosome"/>
</dbReference>
<keyword evidence="8" id="KW-1185">Reference proteome</keyword>
<sequence length="385" mass="44271">MSPVDTLFSVFYEYSYMKFLIKNKNPIRSLLAILACGNIIIFYVISHGFWPTNTQEIFIFYNLICSLILFGLSRRQLSVEIMSDYMLVTRLLSTKKIRNSDIKSIEVQSYGAKKNGNMCRLGVNGSFPVIFTEDMFEDDRDYNALVKCLGWVEKKYSHHNEPSWKGIASACSKQLVTYSVVFIMIILNSILFFINKDDFLWIMDNFAFSKSTIEFREYYRFITAFFLHLNPVHLLINLISLGVLGGMLEQYFGRAKYFNILILSTFSGWIFSLAFSPFNLVVGASGGIFGLFGSYIALKILSKEALQPSVDPMPFWWAIIILIFQVISDLYIHNSDFYAHIGGVIGGSLYFIVSRFTIIKSIKTDKLISLVIFLLCIFSFFKFMH</sequence>
<reference evidence="7 8" key="1">
    <citation type="journal article" date="2008" name="J. Bacteriol.">
        <title>Insights into plant cell wall degradation from the genome sequence of the soil bacterium Cellvibrio japonicus.</title>
        <authorList>
            <person name="Deboy R.T."/>
            <person name="Mongodin E.F."/>
            <person name="Fouts D.E."/>
            <person name="Tailford L.E."/>
            <person name="Khouri H."/>
            <person name="Emerson J.B."/>
            <person name="Mohamoud Y."/>
            <person name="Watkins K."/>
            <person name="Henrissat B."/>
            <person name="Gilbert H.J."/>
            <person name="Nelson K.E."/>
        </authorList>
    </citation>
    <scope>NUCLEOTIDE SEQUENCE [LARGE SCALE GENOMIC DNA]</scope>
    <source>
        <strain evidence="7 8">Ueda107</strain>
    </source>
</reference>
<dbReference type="InterPro" id="IPR035952">
    <property type="entry name" value="Rhomboid-like_sf"/>
</dbReference>
<proteinExistence type="predicted"/>
<dbReference type="Pfam" id="PF01694">
    <property type="entry name" value="Rhomboid"/>
    <property type="match status" value="1"/>
</dbReference>
<dbReference type="HOGENOM" id="CLU_717069_0_0_6"/>
<keyword evidence="3 5" id="KW-1133">Transmembrane helix</keyword>
<feature type="transmembrane region" description="Helical" evidence="5">
    <location>
        <begin position="338"/>
        <end position="358"/>
    </location>
</feature>
<feature type="transmembrane region" description="Helical" evidence="5">
    <location>
        <begin position="27"/>
        <end position="45"/>
    </location>
</feature>
<feature type="transmembrane region" description="Helical" evidence="5">
    <location>
        <begin position="313"/>
        <end position="332"/>
    </location>
</feature>
<dbReference type="STRING" id="498211.CJA_0273"/>
<feature type="domain" description="Peptidase S54 rhomboid" evidence="6">
    <location>
        <begin position="217"/>
        <end position="352"/>
    </location>
</feature>
<dbReference type="EMBL" id="CP000934">
    <property type="protein sequence ID" value="ACE84521.1"/>
    <property type="molecule type" value="Genomic_DNA"/>
</dbReference>
<evidence type="ECO:0000313" key="8">
    <source>
        <dbReference type="Proteomes" id="UP000001036"/>
    </source>
</evidence>
<evidence type="ECO:0000256" key="2">
    <source>
        <dbReference type="ARBA" id="ARBA00022692"/>
    </source>
</evidence>
<accession>B3PH76</accession>
<name>B3PH76_CELJU</name>
<keyword evidence="4 5" id="KW-0472">Membrane</keyword>
<dbReference type="Gene3D" id="1.20.1540.10">
    <property type="entry name" value="Rhomboid-like"/>
    <property type="match status" value="1"/>
</dbReference>
<evidence type="ECO:0000256" key="4">
    <source>
        <dbReference type="ARBA" id="ARBA00023136"/>
    </source>
</evidence>
<evidence type="ECO:0000256" key="5">
    <source>
        <dbReference type="SAM" id="Phobius"/>
    </source>
</evidence>
<dbReference type="GO" id="GO:0016020">
    <property type="term" value="C:membrane"/>
    <property type="evidence" value="ECO:0007669"/>
    <property type="project" value="UniProtKB-SubCell"/>
</dbReference>
<dbReference type="InterPro" id="IPR022764">
    <property type="entry name" value="Peptidase_S54_rhomboid_dom"/>
</dbReference>
<comment type="subcellular location">
    <subcellularLocation>
        <location evidence="1">Membrane</location>
        <topology evidence="1">Multi-pass membrane protein</topology>
    </subcellularLocation>
</comment>
<dbReference type="PANTHER" id="PTHR43066">
    <property type="entry name" value="RHOMBOID-RELATED PROTEIN"/>
    <property type="match status" value="1"/>
</dbReference>
<dbReference type="GO" id="GO:0004252">
    <property type="term" value="F:serine-type endopeptidase activity"/>
    <property type="evidence" value="ECO:0007669"/>
    <property type="project" value="InterPro"/>
</dbReference>
<feature type="transmembrane region" description="Helical" evidence="5">
    <location>
        <begin position="218"/>
        <end position="245"/>
    </location>
</feature>
<feature type="transmembrane region" description="Helical" evidence="5">
    <location>
        <begin position="175"/>
        <end position="194"/>
    </location>
</feature>
<organism evidence="7 8">
    <name type="scientific">Cellvibrio japonicus (strain Ueda107)</name>
    <name type="common">Pseudomonas fluorescens subsp. cellulosa</name>
    <dbReference type="NCBI Taxonomy" id="498211"/>
    <lineage>
        <taxon>Bacteria</taxon>
        <taxon>Pseudomonadati</taxon>
        <taxon>Pseudomonadota</taxon>
        <taxon>Gammaproteobacteria</taxon>
        <taxon>Cellvibrionales</taxon>
        <taxon>Cellvibrionaceae</taxon>
        <taxon>Cellvibrio</taxon>
    </lineage>
</organism>
<dbReference type="eggNOG" id="COG0705">
    <property type="taxonomic scope" value="Bacteria"/>
</dbReference>
<gene>
    <name evidence="7" type="ordered locus">CJA_0273</name>
</gene>
<dbReference type="KEGG" id="cja:CJA_0273"/>
<evidence type="ECO:0000256" key="3">
    <source>
        <dbReference type="ARBA" id="ARBA00022989"/>
    </source>
</evidence>
<evidence type="ECO:0000256" key="1">
    <source>
        <dbReference type="ARBA" id="ARBA00004141"/>
    </source>
</evidence>